<dbReference type="KEGG" id="tad:TRIADDRAFT_32674"/>
<organism evidence="22 23">
    <name type="scientific">Trichoplax adhaerens</name>
    <name type="common">Trichoplax reptans</name>
    <dbReference type="NCBI Taxonomy" id="10228"/>
    <lineage>
        <taxon>Eukaryota</taxon>
        <taxon>Metazoa</taxon>
        <taxon>Placozoa</taxon>
        <taxon>Uniplacotomia</taxon>
        <taxon>Trichoplacea</taxon>
        <taxon>Trichoplacidae</taxon>
        <taxon>Trichoplax</taxon>
    </lineage>
</organism>
<proteinExistence type="predicted"/>
<dbReference type="FunFam" id="2.130.10.10:FF:000242">
    <property type="entry name" value="WD repeat domain 19, isoform CRA_a"/>
    <property type="match status" value="1"/>
</dbReference>
<keyword evidence="10" id="KW-0969">Cilium</keyword>
<evidence type="ECO:0000256" key="3">
    <source>
        <dbReference type="ARBA" id="ARBA00004504"/>
    </source>
</evidence>
<feature type="domain" description="IFT80/172/WDR35 TPR" evidence="19">
    <location>
        <begin position="678"/>
        <end position="771"/>
    </location>
</feature>
<evidence type="ECO:0000256" key="11">
    <source>
        <dbReference type="ARBA" id="ARBA00023212"/>
    </source>
</evidence>
<evidence type="ECO:0000256" key="8">
    <source>
        <dbReference type="ARBA" id="ARBA00022803"/>
    </source>
</evidence>
<dbReference type="Gene3D" id="2.130.10.10">
    <property type="entry name" value="YVTN repeat-like/Quinoprotein amine dehydrogenase"/>
    <property type="match status" value="1"/>
</dbReference>
<evidence type="ECO:0000256" key="12">
    <source>
        <dbReference type="ARBA" id="ARBA00023273"/>
    </source>
</evidence>
<dbReference type="OMA" id="NDMLTHT"/>
<feature type="non-terminal residue" evidence="22">
    <location>
        <position position="1"/>
    </location>
</feature>
<evidence type="ECO:0000256" key="16">
    <source>
        <dbReference type="ARBA" id="ARBA00075765"/>
    </source>
</evidence>
<dbReference type="Pfam" id="PF15911">
    <property type="entry name" value="Beta-prop_WDR19_2nd"/>
    <property type="match status" value="1"/>
</dbReference>
<keyword evidence="5" id="KW-0853">WD repeat</keyword>
<evidence type="ECO:0000259" key="17">
    <source>
        <dbReference type="Pfam" id="PF15911"/>
    </source>
</evidence>
<keyword evidence="9" id="KW-0282">Flagellum</keyword>
<evidence type="ECO:0000256" key="2">
    <source>
        <dbReference type="ARBA" id="ARBA00004230"/>
    </source>
</evidence>
<keyword evidence="12" id="KW-0966">Cell projection</keyword>
<comment type="subcellular location">
    <subcellularLocation>
        <location evidence="2">Cell projection</location>
        <location evidence="2">Cilium</location>
        <location evidence="2">Flagellum</location>
    </subcellularLocation>
    <subcellularLocation>
        <location evidence="3">Cell projection</location>
        <location evidence="3">Cilium</location>
        <location evidence="3">Photoreceptor outer segment</location>
    </subcellularLocation>
    <subcellularLocation>
        <location evidence="1">Cytoplasm</location>
        <location evidence="1">Cytoskeleton</location>
        <location evidence="1">Cilium basal body</location>
    </subcellularLocation>
</comment>
<dbReference type="PANTHER" id="PTHR14920">
    <property type="entry name" value="OSMOTIC AVOIDANCE ABNORMAL PROTEIN 1/WD REPEAT MEMBRANE PROTEIN"/>
    <property type="match status" value="1"/>
</dbReference>
<dbReference type="FunCoup" id="B3SBC2">
    <property type="interactions" value="1203"/>
</dbReference>
<keyword evidence="8" id="KW-0802">TPR repeat</keyword>
<dbReference type="FunFam" id="1.25.40.470:FF:000009">
    <property type="entry name" value="WD repeat-containing protein 19 isoform X1"/>
    <property type="match status" value="1"/>
</dbReference>
<keyword evidence="11" id="KW-0206">Cytoskeleton</keyword>
<dbReference type="PANTHER" id="PTHR14920:SF0">
    <property type="entry name" value="WD REPEAT DOMAIN 19"/>
    <property type="match status" value="1"/>
</dbReference>
<dbReference type="InterPro" id="IPR039468">
    <property type="entry name" value="WDR19_WD40_rpt"/>
</dbReference>
<dbReference type="PhylomeDB" id="B3SBC2"/>
<dbReference type="Pfam" id="PF23145">
    <property type="entry name" value="Zf_2nd_IFT121"/>
    <property type="match status" value="1"/>
</dbReference>
<evidence type="ECO:0000256" key="10">
    <source>
        <dbReference type="ARBA" id="ARBA00023069"/>
    </source>
</evidence>
<name>B3SBC2_TRIAD</name>
<dbReference type="InterPro" id="IPR056168">
    <property type="entry name" value="TPR_IF140/IFT172/WDR19"/>
</dbReference>
<evidence type="ECO:0000256" key="14">
    <source>
        <dbReference type="ARBA" id="ARBA00064891"/>
    </source>
</evidence>
<evidence type="ECO:0000256" key="9">
    <source>
        <dbReference type="ARBA" id="ARBA00022846"/>
    </source>
</evidence>
<dbReference type="GO" id="GO:0031514">
    <property type="term" value="C:motile cilium"/>
    <property type="evidence" value="ECO:0007669"/>
    <property type="project" value="UniProtKB-SubCell"/>
</dbReference>
<feature type="domain" description="IFT121-like zinc finger" evidence="18">
    <location>
        <begin position="1277"/>
        <end position="1322"/>
    </location>
</feature>
<evidence type="ECO:0000256" key="15">
    <source>
        <dbReference type="ARBA" id="ARBA00070579"/>
    </source>
</evidence>
<dbReference type="STRING" id="10228.B3SBC2"/>
<dbReference type="InterPro" id="IPR001680">
    <property type="entry name" value="WD40_rpt"/>
</dbReference>
<dbReference type="CTD" id="6758733"/>
<dbReference type="InterPro" id="IPR057855">
    <property type="entry name" value="Beta-prop_WDR19_1st"/>
</dbReference>
<gene>
    <name evidence="22" type="ORF">TRIADDRAFT_32674</name>
</gene>
<feature type="domain" description="WDR19 WD40 repeat" evidence="17">
    <location>
        <begin position="360"/>
        <end position="635"/>
    </location>
</feature>
<dbReference type="SUPFAM" id="SSF82171">
    <property type="entry name" value="DPP6 N-terminal domain-like"/>
    <property type="match status" value="1"/>
</dbReference>
<dbReference type="eggNOG" id="KOG2247">
    <property type="taxonomic scope" value="Eukaryota"/>
</dbReference>
<dbReference type="HOGENOM" id="CLU_003002_2_0_1"/>
<comment type="function">
    <text evidence="13">As component of the IFT complex A (IFT-A), a complex required for retrograde ciliary transport and entry into cilia of G protein-coupled receptors (GPCRs), it is involved in cilia function and/or assembly. Essential for functional IFT-A assembly and ciliary entry of GPCRs. Associates with the BBSome complex to mediate ciliary transport.</text>
</comment>
<protein>
    <recommendedName>
        <fullName evidence="15">WD repeat-containing protein 19</fullName>
    </recommendedName>
    <alternativeName>
        <fullName evidence="16">Intraflagellar transport 144 homolog</fullName>
    </alternativeName>
</protein>
<accession>B3SBC2</accession>
<dbReference type="Proteomes" id="UP000009022">
    <property type="component" value="Unassembled WGS sequence"/>
</dbReference>
<dbReference type="FunFam" id="1.25.40.470:FF:000006">
    <property type="entry name" value="WD repeat-containing protein 19 isoform X1"/>
    <property type="match status" value="1"/>
</dbReference>
<dbReference type="GeneID" id="6758733"/>
<keyword evidence="23" id="KW-1185">Reference proteome</keyword>
<dbReference type="GO" id="GO:0001750">
    <property type="term" value="C:photoreceptor outer segment"/>
    <property type="evidence" value="ECO:0007669"/>
    <property type="project" value="UniProtKB-SubCell"/>
</dbReference>
<dbReference type="RefSeq" id="XP_002117569.1">
    <property type="nucleotide sequence ID" value="XM_002117533.1"/>
</dbReference>
<evidence type="ECO:0000313" key="23">
    <source>
        <dbReference type="Proteomes" id="UP000009022"/>
    </source>
</evidence>
<evidence type="ECO:0000256" key="6">
    <source>
        <dbReference type="ARBA" id="ARBA00022737"/>
    </source>
</evidence>
<evidence type="ECO:0000259" key="18">
    <source>
        <dbReference type="Pfam" id="PF23145"/>
    </source>
</evidence>
<sequence>KVFTLSSKSQTASGTTKIAWQPQQGNYLATTTVHSVDIYDRHGEVKEEVSLPGACAGISWDKDGDNLAIIQDKSGVIFLWDANSRKISKVDSGLKDSLTFVSWSSVADSLAIGTNKGNLLIYNHQTSRKIPILGKHSKKITCGAWNSNNLIALGSEDKTITISNVDGDTIRQPAIRGEPSNIQFSTMKTDERKSNTEETTVSVIIAKKTLFLFNIDDPDNPIELAFQPRYGNIVSYRWYGDGYIMIGFSNGYLVVISTHMKEIGQELFQTRDFKDYLGSVSISFSLGKAASCGDSSVKIHDISDLKEIYGVISLEDEKDNLMKLEWTDDGQLLAIATQKGNVHVHLTRLPVLGCGYEMRLAYLTSLLEVTVLPNFHEEENSLKIDIEVEPSFIALGPYHLAVGMNNRVWFYYFEESGPQKLNEKDYLGTVSTIRLNSDYAAAMLKNKIQLHLIETDESGLGHDRETKLFPEEDDKTVITCYDLTKNFLIYGSDAGNIQYFYIEDWKFVNEYRHGIGIRKVCCNPSETILIYIDDKNDGFIYNPINDATVDIPDFSPTVKGVLWESWPSDKGVFCTYDDQNVYTYIYWSDSIFGPECKLIGKTKLPFNQVPFLLYDGEVICQTQNGKTARVVLTTHSRFSRLDELVEEELRIALTQCLSLRRFKDAWNIATQLSQKQFWIEIGKAALQNLEIEEAVRVYRHLKDVGMVLSLESVKNVENKYLLAGHMALFLEEYNLAQDLFLTSNNPKVALEMRCDLHHWDQALQLAKNFSQEEVAYISKEYAQQLEFMGDYPNALVNYENGLTNDNEKSEDNAICTAGVARMAIRVGDIRRGVGIAAKSGNRQLCRECATVLEGMKQFPEAAALYEKGQYFDKAATIYIRTKNWAKVGELLPEVSSLKIHAQYAKAKEADGKYSDAVRAYENAKDFDSVIRINLEHLQKPEEAVRIVRETHSVEGAKMVALFFQKLGDFASAIQFLIMSKCTNEAFQLATTHDQMELYAEIIGDDASSEEYESIALYFENRKYYFLAGKFFLKATKYVKALKYFLRTQPPGEGNKSIDMAIETVGRAQDEALTHQLIDYLMGEVDGVPKDATYLFRLYMALRQYREAARTAIIIAREEQTQGNYRVAHDLLFSMCQELRKQKIKIPSEMSQNLMILHSYILVKMHVKRGDHVKAARMLIRVANNISKFGSHVVPILTSTIIECHRSGLKNSAFGYAAMLVRPEYRNKIDLKYKKKIEQIVRKPDKSEVEETQQPCPFCKYELPQTQLDCPDCKNTIPYCIVTGRHMTVDEWTNCPKCNFPALYEDFKSIIEDEIPCPMCSETFNASEITKVSDITPFLHPDGED</sequence>
<keyword evidence="7" id="KW-0970">Cilium biogenesis/degradation</keyword>
<dbReference type="EMBL" id="DS985264">
    <property type="protein sequence ID" value="EDV19979.1"/>
    <property type="molecule type" value="Genomic_DNA"/>
</dbReference>
<evidence type="ECO:0000259" key="20">
    <source>
        <dbReference type="Pfam" id="PF23389"/>
    </source>
</evidence>
<evidence type="ECO:0000313" key="22">
    <source>
        <dbReference type="EMBL" id="EDV19979.1"/>
    </source>
</evidence>
<dbReference type="GO" id="GO:0072657">
    <property type="term" value="P:protein localization to membrane"/>
    <property type="evidence" value="ECO:0007669"/>
    <property type="project" value="UniProtKB-ARBA"/>
</dbReference>
<reference evidence="22 23" key="1">
    <citation type="journal article" date="2008" name="Nature">
        <title>The Trichoplax genome and the nature of placozoans.</title>
        <authorList>
            <person name="Srivastava M."/>
            <person name="Begovic E."/>
            <person name="Chapman J."/>
            <person name="Putnam N.H."/>
            <person name="Hellsten U."/>
            <person name="Kawashima T."/>
            <person name="Kuo A."/>
            <person name="Mitros T."/>
            <person name="Salamov A."/>
            <person name="Carpenter M.L."/>
            <person name="Signorovitch A.Y."/>
            <person name="Moreno M.A."/>
            <person name="Kamm K."/>
            <person name="Grimwood J."/>
            <person name="Schmutz J."/>
            <person name="Shapiro H."/>
            <person name="Grigoriev I.V."/>
            <person name="Buss L.W."/>
            <person name="Schierwater B."/>
            <person name="Dellaporta S.L."/>
            <person name="Rokhsar D.S."/>
        </authorList>
    </citation>
    <scope>NUCLEOTIDE SEQUENCE [LARGE SCALE GENOMIC DNA]</scope>
    <source>
        <strain evidence="22 23">Grell-BS-1999</strain>
    </source>
</reference>
<feature type="domain" description="WDR19 first beta-propeller" evidence="20">
    <location>
        <begin position="17"/>
        <end position="340"/>
    </location>
</feature>
<dbReference type="InterPro" id="IPR015943">
    <property type="entry name" value="WD40/YVTN_repeat-like_dom_sf"/>
</dbReference>
<dbReference type="InParanoid" id="B3SBC2"/>
<dbReference type="Gene3D" id="1.25.40.470">
    <property type="match status" value="2"/>
</dbReference>
<comment type="subunit">
    <text evidence="14">Component of the IFT complex A (IFT-A) complex. IFT-A complex is divided into a core subcomplex composed of IFT122:IFT140:WDR19 which is associated with TULP3 and a peripheral subcomplex composed of IFT43:WDR35:TTC21B. Interacts (via C-terminal region) with IFT122 (via C-terminal region). Interacts with BBS1. Interacts with TTC25.</text>
</comment>
<keyword evidence="4" id="KW-0963">Cytoplasm</keyword>
<dbReference type="Pfam" id="PF24762">
    <property type="entry name" value="TPR_IF140-IFT172"/>
    <property type="match status" value="1"/>
</dbReference>
<dbReference type="Pfam" id="PF23387">
    <property type="entry name" value="TPR_IFT80_172"/>
    <property type="match status" value="1"/>
</dbReference>
<dbReference type="Pfam" id="PF23146">
    <property type="entry name" value="Zf_IFT144_1st"/>
    <property type="match status" value="1"/>
</dbReference>
<dbReference type="InterPro" id="IPR056170">
    <property type="entry name" value="Znf_IFT121-like"/>
</dbReference>
<evidence type="ECO:0000256" key="5">
    <source>
        <dbReference type="ARBA" id="ARBA00022574"/>
    </source>
</evidence>
<evidence type="ECO:0000256" key="7">
    <source>
        <dbReference type="ARBA" id="ARBA00022794"/>
    </source>
</evidence>
<dbReference type="SUPFAM" id="SSF69322">
    <property type="entry name" value="Tricorn protease domain 2"/>
    <property type="match status" value="1"/>
</dbReference>
<dbReference type="GO" id="GO:0060271">
    <property type="term" value="P:cilium assembly"/>
    <property type="evidence" value="ECO:0000318"/>
    <property type="project" value="GO_Central"/>
</dbReference>
<evidence type="ECO:0000256" key="13">
    <source>
        <dbReference type="ARBA" id="ARBA00053638"/>
    </source>
</evidence>
<feature type="domain" description="IF140/IFT172/WDR19 TPR" evidence="21">
    <location>
        <begin position="846"/>
        <end position="1182"/>
    </location>
</feature>
<dbReference type="InterPro" id="IPR040379">
    <property type="entry name" value="WDR19/dyf-2"/>
</dbReference>
<dbReference type="GO" id="GO:0030991">
    <property type="term" value="C:intraciliary transport particle A"/>
    <property type="evidence" value="ECO:0000318"/>
    <property type="project" value="GO_Central"/>
</dbReference>
<dbReference type="SMART" id="SM00320">
    <property type="entry name" value="WD40"/>
    <property type="match status" value="6"/>
</dbReference>
<dbReference type="OrthoDB" id="10250638at2759"/>
<evidence type="ECO:0000256" key="4">
    <source>
        <dbReference type="ARBA" id="ARBA00022490"/>
    </source>
</evidence>
<evidence type="ECO:0000256" key="1">
    <source>
        <dbReference type="ARBA" id="ARBA00004120"/>
    </source>
</evidence>
<dbReference type="InterPro" id="IPR056157">
    <property type="entry name" value="TPR_IFT80_172_dom"/>
</dbReference>
<keyword evidence="6" id="KW-0677">Repeat</keyword>
<evidence type="ECO:0000259" key="19">
    <source>
        <dbReference type="Pfam" id="PF23387"/>
    </source>
</evidence>
<dbReference type="Pfam" id="PF23389">
    <property type="entry name" value="Beta-prop_WDR19_1st"/>
    <property type="match status" value="1"/>
</dbReference>
<dbReference type="GO" id="GO:0035721">
    <property type="term" value="P:intraciliary retrograde transport"/>
    <property type="evidence" value="ECO:0000318"/>
    <property type="project" value="GO_Central"/>
</dbReference>
<evidence type="ECO:0000259" key="21">
    <source>
        <dbReference type="Pfam" id="PF24762"/>
    </source>
</evidence>
<dbReference type="GO" id="GO:0005929">
    <property type="term" value="C:cilium"/>
    <property type="evidence" value="ECO:0000318"/>
    <property type="project" value="GO_Central"/>
</dbReference>